<feature type="transmembrane region" description="Helical" evidence="6">
    <location>
        <begin position="293"/>
        <end position="314"/>
    </location>
</feature>
<evidence type="ECO:0000256" key="6">
    <source>
        <dbReference type="SAM" id="Phobius"/>
    </source>
</evidence>
<dbReference type="EMBL" id="CP116346">
    <property type="protein sequence ID" value="WIT13313.1"/>
    <property type="molecule type" value="Genomic_DNA"/>
</dbReference>
<feature type="transmembrane region" description="Helical" evidence="6">
    <location>
        <begin position="350"/>
        <end position="372"/>
    </location>
</feature>
<feature type="transmembrane region" description="Helical" evidence="6">
    <location>
        <begin position="156"/>
        <end position="179"/>
    </location>
</feature>
<feature type="transmembrane region" description="Helical" evidence="6">
    <location>
        <begin position="97"/>
        <end position="117"/>
    </location>
</feature>
<dbReference type="InterPro" id="IPR020846">
    <property type="entry name" value="MFS_dom"/>
</dbReference>
<feature type="transmembrane region" description="Helical" evidence="6">
    <location>
        <begin position="251"/>
        <end position="273"/>
    </location>
</feature>
<keyword evidence="4 6" id="KW-1133">Transmembrane helix</keyword>
<organism evidence="8 9">
    <name type="scientific">Paucibacter sediminis</name>
    <dbReference type="NCBI Taxonomy" id="3019553"/>
    <lineage>
        <taxon>Bacteria</taxon>
        <taxon>Pseudomonadati</taxon>
        <taxon>Pseudomonadota</taxon>
        <taxon>Betaproteobacteria</taxon>
        <taxon>Burkholderiales</taxon>
        <taxon>Sphaerotilaceae</taxon>
        <taxon>Roseateles</taxon>
    </lineage>
</organism>
<evidence type="ECO:0000259" key="7">
    <source>
        <dbReference type="PROSITE" id="PS50850"/>
    </source>
</evidence>
<keyword evidence="5 6" id="KW-0472">Membrane</keyword>
<dbReference type="RefSeq" id="WP_285234424.1">
    <property type="nucleotide sequence ID" value="NZ_CP116346.1"/>
</dbReference>
<evidence type="ECO:0000313" key="8">
    <source>
        <dbReference type="EMBL" id="WIT13313.1"/>
    </source>
</evidence>
<dbReference type="PROSITE" id="PS50850">
    <property type="entry name" value="MFS"/>
    <property type="match status" value="1"/>
</dbReference>
<feature type="transmembrane region" description="Helical" evidence="6">
    <location>
        <begin position="69"/>
        <end position="90"/>
    </location>
</feature>
<dbReference type="Pfam" id="PF07690">
    <property type="entry name" value="MFS_1"/>
    <property type="match status" value="1"/>
</dbReference>
<dbReference type="SUPFAM" id="SSF103473">
    <property type="entry name" value="MFS general substrate transporter"/>
    <property type="match status" value="1"/>
</dbReference>
<comment type="subcellular location">
    <subcellularLocation>
        <location evidence="1">Membrane</location>
        <topology evidence="1">Multi-pass membrane protein</topology>
    </subcellularLocation>
</comment>
<feature type="transmembrane region" description="Helical" evidence="6">
    <location>
        <begin position="123"/>
        <end position="144"/>
    </location>
</feature>
<keyword evidence="9" id="KW-1185">Reference proteome</keyword>
<gene>
    <name evidence="8" type="ORF">PFX98_06795</name>
</gene>
<dbReference type="InterPro" id="IPR044770">
    <property type="entry name" value="MFS_spinster-like"/>
</dbReference>
<dbReference type="KEGG" id="pais:PFX98_06795"/>
<evidence type="ECO:0000313" key="9">
    <source>
        <dbReference type="Proteomes" id="UP001177769"/>
    </source>
</evidence>
<dbReference type="InterPro" id="IPR005829">
    <property type="entry name" value="Sugar_transporter_CS"/>
</dbReference>
<feature type="transmembrane region" description="Helical" evidence="6">
    <location>
        <begin position="25"/>
        <end position="49"/>
    </location>
</feature>
<evidence type="ECO:0000256" key="1">
    <source>
        <dbReference type="ARBA" id="ARBA00004141"/>
    </source>
</evidence>
<dbReference type="PROSITE" id="PS00216">
    <property type="entry name" value="SUGAR_TRANSPORT_1"/>
    <property type="match status" value="1"/>
</dbReference>
<keyword evidence="2" id="KW-0813">Transport</keyword>
<dbReference type="Proteomes" id="UP001177769">
    <property type="component" value="Chromosome"/>
</dbReference>
<evidence type="ECO:0000256" key="3">
    <source>
        <dbReference type="ARBA" id="ARBA00022692"/>
    </source>
</evidence>
<keyword evidence="3 6" id="KW-0812">Transmembrane</keyword>
<evidence type="ECO:0000256" key="4">
    <source>
        <dbReference type="ARBA" id="ARBA00022989"/>
    </source>
</evidence>
<sequence>MHNSFIERPSLAPGRHARAGRWRGAAIGAYGLLVLIIATVFGALDRQILVLLAEPMRQSLQLTDTKLGLLQGAGITLFAGVAAVPVGWLADRYGRRSVLAACVLVWAAATAACGMATDFPALFLAAAGLGIGEAGLSPIVFGLIPEIVSPRRRVLANGIYALAAIFGAGLGIALSGAMVQSLDALRPLLPTALQGLESWRLAFLVVALPGPLVALAVLLIRLHPQRVDSHAAVTANARPALRDYARAHLRCMVGVFGGSGLAGLGLAASGNWLPIIATRSFGAPAGAVGQGMGLAYLLGTAAGATLGALGVRLLGRRLGLALPLRVIAVGSAVAALAAALMPLAQSVGALYLLFGVQVTALIAGSVLLPTLLQDMTPAALRSRLIAIGSVVTVLLSALSPVLVGAMSDLLSARPQGLLMAVAGVGALAFALAALLMKGAEQAFVHTVQTIHPDLVRPDPI</sequence>
<dbReference type="InterPro" id="IPR011701">
    <property type="entry name" value="MFS"/>
</dbReference>
<protein>
    <submittedName>
        <fullName evidence="8">MFS transporter</fullName>
    </submittedName>
</protein>
<feature type="domain" description="Major facilitator superfamily (MFS) profile" evidence="7">
    <location>
        <begin position="31"/>
        <end position="440"/>
    </location>
</feature>
<dbReference type="GO" id="GO:0016020">
    <property type="term" value="C:membrane"/>
    <property type="evidence" value="ECO:0007669"/>
    <property type="project" value="UniProtKB-SubCell"/>
</dbReference>
<dbReference type="AlphaFoldDB" id="A0AA95SMH8"/>
<dbReference type="PANTHER" id="PTHR23505">
    <property type="entry name" value="SPINSTER"/>
    <property type="match status" value="1"/>
</dbReference>
<name>A0AA95SMH8_9BURK</name>
<feature type="transmembrane region" description="Helical" evidence="6">
    <location>
        <begin position="326"/>
        <end position="344"/>
    </location>
</feature>
<feature type="transmembrane region" description="Helical" evidence="6">
    <location>
        <begin position="384"/>
        <end position="405"/>
    </location>
</feature>
<proteinExistence type="predicted"/>
<accession>A0AA95SMH8</accession>
<reference evidence="8" key="1">
    <citation type="submission" date="2023-01" db="EMBL/GenBank/DDBJ databases">
        <title>Whole genome sequence of Paucibacter sp. S2-9 isolated from pond sediment.</title>
        <authorList>
            <person name="Jung J.Y."/>
        </authorList>
    </citation>
    <scope>NUCLEOTIDE SEQUENCE</scope>
    <source>
        <strain evidence="8">S2-9</strain>
    </source>
</reference>
<evidence type="ECO:0000256" key="2">
    <source>
        <dbReference type="ARBA" id="ARBA00022448"/>
    </source>
</evidence>
<feature type="transmembrane region" description="Helical" evidence="6">
    <location>
        <begin position="199"/>
        <end position="220"/>
    </location>
</feature>
<feature type="transmembrane region" description="Helical" evidence="6">
    <location>
        <begin position="417"/>
        <end position="436"/>
    </location>
</feature>
<dbReference type="GO" id="GO:0022857">
    <property type="term" value="F:transmembrane transporter activity"/>
    <property type="evidence" value="ECO:0007669"/>
    <property type="project" value="InterPro"/>
</dbReference>
<dbReference type="Gene3D" id="1.20.1250.20">
    <property type="entry name" value="MFS general substrate transporter like domains"/>
    <property type="match status" value="1"/>
</dbReference>
<evidence type="ECO:0000256" key="5">
    <source>
        <dbReference type="ARBA" id="ARBA00023136"/>
    </source>
</evidence>
<dbReference type="PANTHER" id="PTHR23505:SF79">
    <property type="entry name" value="PROTEIN SPINSTER"/>
    <property type="match status" value="1"/>
</dbReference>
<dbReference type="InterPro" id="IPR036259">
    <property type="entry name" value="MFS_trans_sf"/>
</dbReference>